<dbReference type="AlphaFoldDB" id="N6TSP8"/>
<protein>
    <submittedName>
        <fullName evidence="1">Uncharacterized protein</fullName>
    </submittedName>
</protein>
<organism evidence="1">
    <name type="scientific">Dendroctonus ponderosae</name>
    <name type="common">Mountain pine beetle</name>
    <dbReference type="NCBI Taxonomy" id="77166"/>
    <lineage>
        <taxon>Eukaryota</taxon>
        <taxon>Metazoa</taxon>
        <taxon>Ecdysozoa</taxon>
        <taxon>Arthropoda</taxon>
        <taxon>Hexapoda</taxon>
        <taxon>Insecta</taxon>
        <taxon>Pterygota</taxon>
        <taxon>Neoptera</taxon>
        <taxon>Endopterygota</taxon>
        <taxon>Coleoptera</taxon>
        <taxon>Polyphaga</taxon>
        <taxon>Cucujiformia</taxon>
        <taxon>Curculionidae</taxon>
        <taxon>Scolytinae</taxon>
        <taxon>Dendroctonus</taxon>
    </lineage>
</organism>
<evidence type="ECO:0000313" key="1">
    <source>
        <dbReference type="EMBL" id="ENN81058.1"/>
    </source>
</evidence>
<accession>N6TSP8</accession>
<dbReference type="HOGENOM" id="CLU_3351607_0_0_1"/>
<name>N6TSP8_DENPD</name>
<proteinExistence type="predicted"/>
<sequence length="37" mass="4611">MVRQLQRIVEWAWPRLRCSPLMPYFPKTIRSMYQNNT</sequence>
<gene>
    <name evidence="1" type="ORF">YQE_02533</name>
</gene>
<reference evidence="1" key="1">
    <citation type="journal article" date="2013" name="Genome Biol.">
        <title>Draft genome of the mountain pine beetle, Dendroctonus ponderosae Hopkins, a major forest pest.</title>
        <authorList>
            <person name="Keeling C.I."/>
            <person name="Yuen M.M."/>
            <person name="Liao N.Y."/>
            <person name="Docking T.R."/>
            <person name="Chan S.K."/>
            <person name="Taylor G.A."/>
            <person name="Palmquist D.L."/>
            <person name="Jackman S.D."/>
            <person name="Nguyen A."/>
            <person name="Li M."/>
            <person name="Henderson H."/>
            <person name="Janes J.K."/>
            <person name="Zhao Y."/>
            <person name="Pandoh P."/>
            <person name="Moore R."/>
            <person name="Sperling F.A."/>
            <person name="Huber D.P."/>
            <person name="Birol I."/>
            <person name="Jones S.J."/>
            <person name="Bohlmann J."/>
        </authorList>
    </citation>
    <scope>NUCLEOTIDE SEQUENCE</scope>
</reference>
<dbReference type="EMBL" id="KB740198">
    <property type="protein sequence ID" value="ENN81058.1"/>
    <property type="molecule type" value="Genomic_DNA"/>
</dbReference>
<feature type="non-terminal residue" evidence="1">
    <location>
        <position position="1"/>
    </location>
</feature>